<evidence type="ECO:0000313" key="9">
    <source>
        <dbReference type="Proteomes" id="UP000038011"/>
    </source>
</evidence>
<comment type="subcellular location">
    <subcellularLocation>
        <location evidence="1">Membrane</location>
        <topology evidence="1">Single-pass membrane protein</topology>
    </subcellularLocation>
</comment>
<evidence type="ECO:0000256" key="3">
    <source>
        <dbReference type="ARBA" id="ARBA00022989"/>
    </source>
</evidence>
<dbReference type="Gene3D" id="3.30.1150.10">
    <property type="match status" value="1"/>
</dbReference>
<dbReference type="OrthoDB" id="7930032at2"/>
<evidence type="ECO:0000256" key="1">
    <source>
        <dbReference type="ARBA" id="ARBA00004167"/>
    </source>
</evidence>
<feature type="compositionally biased region" description="Basic and acidic residues" evidence="5">
    <location>
        <begin position="157"/>
        <end position="168"/>
    </location>
</feature>
<feature type="compositionally biased region" description="Basic residues" evidence="5">
    <location>
        <begin position="169"/>
        <end position="190"/>
    </location>
</feature>
<proteinExistence type="predicted"/>
<dbReference type="SUPFAM" id="SSF74653">
    <property type="entry name" value="TolA/TonB C-terminal domain"/>
    <property type="match status" value="1"/>
</dbReference>
<evidence type="ECO:0000256" key="5">
    <source>
        <dbReference type="SAM" id="MobiDB-lite"/>
    </source>
</evidence>
<dbReference type="Pfam" id="PF13103">
    <property type="entry name" value="TonB_2"/>
    <property type="match status" value="1"/>
</dbReference>
<protein>
    <recommendedName>
        <fullName evidence="7">TonB C-terminal domain-containing protein</fullName>
    </recommendedName>
</protein>
<dbReference type="GO" id="GO:0055085">
    <property type="term" value="P:transmembrane transport"/>
    <property type="evidence" value="ECO:0007669"/>
    <property type="project" value="InterPro"/>
</dbReference>
<keyword evidence="6" id="KW-0732">Signal</keyword>
<dbReference type="PATRIC" id="fig|1514904.3.peg.1707"/>
<gene>
    <name evidence="8" type="ORF">SU32_02515</name>
</gene>
<keyword evidence="9" id="KW-1185">Reference proteome</keyword>
<feature type="signal peptide" evidence="6">
    <location>
        <begin position="1"/>
        <end position="27"/>
    </location>
</feature>
<evidence type="ECO:0000256" key="6">
    <source>
        <dbReference type="SAM" id="SignalP"/>
    </source>
</evidence>
<dbReference type="InterPro" id="IPR006260">
    <property type="entry name" value="TonB/TolA_C"/>
</dbReference>
<dbReference type="EMBL" id="JXMU01000002">
    <property type="protein sequence ID" value="KPB02632.1"/>
    <property type="molecule type" value="Genomic_DNA"/>
</dbReference>
<keyword evidence="3" id="KW-1133">Transmembrane helix</keyword>
<comment type="caution">
    <text evidence="8">The sequence shown here is derived from an EMBL/GenBank/DDBJ whole genome shotgun (WGS) entry which is preliminary data.</text>
</comment>
<reference evidence="8 9" key="1">
    <citation type="submission" date="2015-01" db="EMBL/GenBank/DDBJ databases">
        <title>Ahrensia donghaiensis sp. nov., a novel dimethylsulphoniopropionate-cleavage bacterium isolated from seawater and emended descriptions of the genus Ahrensia and Ahrensia kielensis.</title>
        <authorList>
            <person name="Liu J."/>
        </authorList>
    </citation>
    <scope>NUCLEOTIDE SEQUENCE [LARGE SCALE GENOMIC DNA]</scope>
    <source>
        <strain evidence="8 9">LZD062</strain>
    </source>
</reference>
<keyword evidence="4" id="KW-0472">Membrane</keyword>
<dbReference type="PROSITE" id="PS52015">
    <property type="entry name" value="TONB_CTD"/>
    <property type="match status" value="1"/>
</dbReference>
<keyword evidence="2" id="KW-0812">Transmembrane</keyword>
<feature type="compositionally biased region" description="Basic residues" evidence="5">
    <location>
        <begin position="242"/>
        <end position="251"/>
    </location>
</feature>
<dbReference type="InterPro" id="IPR037682">
    <property type="entry name" value="TonB_C"/>
</dbReference>
<dbReference type="NCBIfam" id="TIGR01352">
    <property type="entry name" value="tonB_Cterm"/>
    <property type="match status" value="1"/>
</dbReference>
<evidence type="ECO:0000256" key="2">
    <source>
        <dbReference type="ARBA" id="ARBA00022692"/>
    </source>
</evidence>
<feature type="chain" id="PRO_5005847346" description="TonB C-terminal domain-containing protein" evidence="6">
    <location>
        <begin position="28"/>
        <end position="319"/>
    </location>
</feature>
<feature type="compositionally biased region" description="Polar residues" evidence="5">
    <location>
        <begin position="208"/>
        <end position="230"/>
    </location>
</feature>
<dbReference type="GO" id="GO:0016020">
    <property type="term" value="C:membrane"/>
    <property type="evidence" value="ECO:0007669"/>
    <property type="project" value="UniProtKB-SubCell"/>
</dbReference>
<sequence>MPFKSVFKLVSFLAVFASLTLHVVAMAIAPQFNEDVQVSGGEEAVAAALGSNFQDLVKAGDELSPIEAETVEPVEPETVEENDAKTDVAAEPEAVPTPVPSVPVAETVPSEPVTVPVPVAPAPPADVAMLAPTEPMQTIEAQPDEPVIPVPTTRPFRQIDKDRLEKAKLEKKKAQAQRKKTVKTTKKKKTSSGNSKSKAKANARAGNASGQKNNKSANVGKKQSNRSTKAGNAAASNYPGKIRSKISRTRQRNAGGRGIARVRFSVSSSGAATGISIARSSGNAKVDRAAVAHIKRASPFAKPPAGAQRQFVIPLEFRR</sequence>
<evidence type="ECO:0000256" key="4">
    <source>
        <dbReference type="ARBA" id="ARBA00023136"/>
    </source>
</evidence>
<name>A0A0N0E8R2_9HYPH</name>
<dbReference type="Proteomes" id="UP000038011">
    <property type="component" value="Unassembled WGS sequence"/>
</dbReference>
<evidence type="ECO:0000313" key="8">
    <source>
        <dbReference type="EMBL" id="KPB02632.1"/>
    </source>
</evidence>
<dbReference type="AlphaFoldDB" id="A0A0N0E8R2"/>
<feature type="compositionally biased region" description="Low complexity" evidence="5">
    <location>
        <begin position="191"/>
        <end position="206"/>
    </location>
</feature>
<feature type="region of interest" description="Disordered" evidence="5">
    <location>
        <begin position="139"/>
        <end position="256"/>
    </location>
</feature>
<dbReference type="RefSeq" id="WP_053997745.1">
    <property type="nucleotide sequence ID" value="NZ_JXMU01000002.1"/>
</dbReference>
<organism evidence="8 9">
    <name type="scientific">Ahrensia marina</name>
    <dbReference type="NCBI Taxonomy" id="1514904"/>
    <lineage>
        <taxon>Bacteria</taxon>
        <taxon>Pseudomonadati</taxon>
        <taxon>Pseudomonadota</taxon>
        <taxon>Alphaproteobacteria</taxon>
        <taxon>Hyphomicrobiales</taxon>
        <taxon>Ahrensiaceae</taxon>
        <taxon>Ahrensia</taxon>
    </lineage>
</organism>
<evidence type="ECO:0000259" key="7">
    <source>
        <dbReference type="PROSITE" id="PS52015"/>
    </source>
</evidence>
<dbReference type="STRING" id="1514904.SU32_02515"/>
<accession>A0A0N0E8R2</accession>
<feature type="domain" description="TonB C-terminal" evidence="7">
    <location>
        <begin position="232"/>
        <end position="319"/>
    </location>
</feature>